<organism evidence="4 5">
    <name type="scientific">Amycolatopsis arida</name>
    <dbReference type="NCBI Taxonomy" id="587909"/>
    <lineage>
        <taxon>Bacteria</taxon>
        <taxon>Bacillati</taxon>
        <taxon>Actinomycetota</taxon>
        <taxon>Actinomycetes</taxon>
        <taxon>Pseudonocardiales</taxon>
        <taxon>Pseudonocardiaceae</taxon>
        <taxon>Amycolatopsis</taxon>
    </lineage>
</organism>
<dbReference type="Proteomes" id="UP000198727">
    <property type="component" value="Unassembled WGS sequence"/>
</dbReference>
<feature type="domain" description="Luciferase-like" evidence="3">
    <location>
        <begin position="4"/>
        <end position="301"/>
    </location>
</feature>
<protein>
    <submittedName>
        <fullName evidence="4">Flavin-dependent oxidoreductase, luciferase family (Includes alkanesulfonate monooxygenase SsuD and methylene tetrahydromethanopterin reductase)</fullName>
    </submittedName>
</protein>
<reference evidence="5" key="1">
    <citation type="submission" date="2016-10" db="EMBL/GenBank/DDBJ databases">
        <authorList>
            <person name="Varghese N."/>
            <person name="Submissions S."/>
        </authorList>
    </citation>
    <scope>NUCLEOTIDE SEQUENCE [LARGE SCALE GENOMIC DNA]</scope>
    <source>
        <strain evidence="5">CGMCC 4.5579</strain>
    </source>
</reference>
<dbReference type="InterPro" id="IPR011251">
    <property type="entry name" value="Luciferase-like_dom"/>
</dbReference>
<keyword evidence="2 4" id="KW-0503">Monooxygenase</keyword>
<evidence type="ECO:0000313" key="5">
    <source>
        <dbReference type="Proteomes" id="UP000198727"/>
    </source>
</evidence>
<dbReference type="EMBL" id="FOWW01000004">
    <property type="protein sequence ID" value="SFQ04634.1"/>
    <property type="molecule type" value="Genomic_DNA"/>
</dbReference>
<proteinExistence type="predicted"/>
<dbReference type="GO" id="GO:0004497">
    <property type="term" value="F:monooxygenase activity"/>
    <property type="evidence" value="ECO:0007669"/>
    <property type="project" value="UniProtKB-KW"/>
</dbReference>
<dbReference type="InterPro" id="IPR036661">
    <property type="entry name" value="Luciferase-like_sf"/>
</dbReference>
<dbReference type="Pfam" id="PF00296">
    <property type="entry name" value="Bac_luciferase"/>
    <property type="match status" value="1"/>
</dbReference>
<gene>
    <name evidence="4" type="ORF">SAMN05421810_104296</name>
</gene>
<dbReference type="InterPro" id="IPR050766">
    <property type="entry name" value="Bact_Lucif_Oxidored"/>
</dbReference>
<dbReference type="PANTHER" id="PTHR30137">
    <property type="entry name" value="LUCIFERASE-LIKE MONOOXYGENASE"/>
    <property type="match status" value="1"/>
</dbReference>
<dbReference type="SUPFAM" id="SSF51679">
    <property type="entry name" value="Bacterial luciferase-like"/>
    <property type="match status" value="1"/>
</dbReference>
<dbReference type="GO" id="GO:0005829">
    <property type="term" value="C:cytosol"/>
    <property type="evidence" value="ECO:0007669"/>
    <property type="project" value="TreeGrafter"/>
</dbReference>
<name>A0A1I5VAP7_9PSEU</name>
<evidence type="ECO:0000313" key="4">
    <source>
        <dbReference type="EMBL" id="SFQ04634.1"/>
    </source>
</evidence>
<dbReference type="RefSeq" id="WP_243859631.1">
    <property type="nucleotide sequence ID" value="NZ_FOWW01000004.1"/>
</dbReference>
<evidence type="ECO:0000256" key="1">
    <source>
        <dbReference type="ARBA" id="ARBA00023002"/>
    </source>
</evidence>
<keyword evidence="5" id="KW-1185">Reference proteome</keyword>
<dbReference type="STRING" id="587909.SAMN05421810_104296"/>
<accession>A0A1I5VAP7</accession>
<dbReference type="PANTHER" id="PTHR30137:SF8">
    <property type="entry name" value="BLR5498 PROTEIN"/>
    <property type="match status" value="1"/>
</dbReference>
<keyword evidence="1" id="KW-0560">Oxidoreductase</keyword>
<dbReference type="AlphaFoldDB" id="A0A1I5VAP7"/>
<dbReference type="GO" id="GO:0016705">
    <property type="term" value="F:oxidoreductase activity, acting on paired donors, with incorporation or reduction of molecular oxygen"/>
    <property type="evidence" value="ECO:0007669"/>
    <property type="project" value="InterPro"/>
</dbReference>
<dbReference type="Gene3D" id="3.20.20.30">
    <property type="entry name" value="Luciferase-like domain"/>
    <property type="match status" value="1"/>
</dbReference>
<sequence length="344" mass="36821">MTAFGLMLFTDTFGGDVPSKEVLDWSLAYVREAERGGWDEVWTTEHHFTTVVQNPSAIAMAAFLLGRTRLRVGTAVAVLPNHHPVALAEQTALLHHLSDGRFTLGVGRGQPLLDLEIFGDGLAGYRDIEEPLALLESTLREGRAKANGQRFAFDEVRLVPDPPERPPLALSVGSAASARLAGRLGVSVILAPFASLADKRVLLDEHARAAAAHGHRIDPGDNIDSTYFAIDDTTESARQLLIDGVRALVLRGAPGSRALIERPATTPEAAEAMAREVVDHLVAGDPDECVRQLRERRRLLGTGRVILMPEGAGSREATLRTVRRAGPEVFARVAAAAAAPGGSP</sequence>
<evidence type="ECO:0000259" key="3">
    <source>
        <dbReference type="Pfam" id="PF00296"/>
    </source>
</evidence>
<evidence type="ECO:0000256" key="2">
    <source>
        <dbReference type="ARBA" id="ARBA00023033"/>
    </source>
</evidence>